<dbReference type="NCBIfam" id="TIGR00151">
    <property type="entry name" value="ispF"/>
    <property type="match status" value="1"/>
</dbReference>
<feature type="non-terminal residue" evidence="14">
    <location>
        <position position="1"/>
    </location>
</feature>
<comment type="similarity">
    <text evidence="4 12">Belongs to the IspF family.</text>
</comment>
<dbReference type="Pfam" id="PF01128">
    <property type="entry name" value="IspD"/>
    <property type="match status" value="2"/>
</dbReference>
<evidence type="ECO:0000256" key="1">
    <source>
        <dbReference type="ARBA" id="ARBA00000200"/>
    </source>
</evidence>
<evidence type="ECO:0000256" key="2">
    <source>
        <dbReference type="ARBA" id="ARBA00001968"/>
    </source>
</evidence>
<evidence type="ECO:0000256" key="4">
    <source>
        <dbReference type="ARBA" id="ARBA00008480"/>
    </source>
</evidence>
<dbReference type="GO" id="GO:0016114">
    <property type="term" value="P:terpenoid biosynthetic process"/>
    <property type="evidence" value="ECO:0007669"/>
    <property type="project" value="InterPro"/>
</dbReference>
<dbReference type="Proteomes" id="UP000824151">
    <property type="component" value="Unassembled WGS sequence"/>
</dbReference>
<evidence type="ECO:0000313" key="14">
    <source>
        <dbReference type="EMBL" id="HIW99519.1"/>
    </source>
</evidence>
<reference evidence="14" key="2">
    <citation type="submission" date="2021-04" db="EMBL/GenBank/DDBJ databases">
        <authorList>
            <person name="Gilroy R."/>
        </authorList>
    </citation>
    <scope>NUCLEOTIDE SEQUENCE</scope>
    <source>
        <strain evidence="14">ChiHejej3B27-3195</strain>
    </source>
</reference>
<accession>A0A9D1URU2</accession>
<keyword evidence="8" id="KW-0479">Metal-binding</keyword>
<protein>
    <recommendedName>
        <fullName evidence="5 12">2-C-methyl-D-erythritol 2,4-cyclodiphosphate synthase</fullName>
        <ecNumber evidence="5 12">4.6.1.12</ecNumber>
    </recommendedName>
</protein>
<evidence type="ECO:0000256" key="7">
    <source>
        <dbReference type="ARBA" id="ARBA00022695"/>
    </source>
</evidence>
<keyword evidence="10 12" id="KW-0456">Lyase</keyword>
<feature type="domain" description="2-C-methyl-D-erythritol 2,4-cyclodiphosphate synthase" evidence="13">
    <location>
        <begin position="233"/>
        <end position="385"/>
    </location>
</feature>
<comment type="pathway">
    <text evidence="3">Isoprenoid biosynthesis; isopentenyl diphosphate biosynthesis via DXP pathway; isopentenyl diphosphate from 1-deoxy-D-xylulose 5-phosphate: step 4/6.</text>
</comment>
<dbReference type="PANTHER" id="PTHR43181">
    <property type="entry name" value="2-C-METHYL-D-ERYTHRITOL 2,4-CYCLODIPHOSPHATE SYNTHASE, CHLOROPLASTIC"/>
    <property type="match status" value="1"/>
</dbReference>
<evidence type="ECO:0000313" key="15">
    <source>
        <dbReference type="Proteomes" id="UP000824151"/>
    </source>
</evidence>
<evidence type="ECO:0000256" key="8">
    <source>
        <dbReference type="ARBA" id="ARBA00022723"/>
    </source>
</evidence>
<keyword evidence="6" id="KW-0808">Transferase</keyword>
<keyword evidence="9 12" id="KW-0414">Isoprene biosynthesis</keyword>
<dbReference type="AlphaFoldDB" id="A0A9D1URU2"/>
<evidence type="ECO:0000256" key="5">
    <source>
        <dbReference type="ARBA" id="ARBA00012579"/>
    </source>
</evidence>
<evidence type="ECO:0000256" key="10">
    <source>
        <dbReference type="ARBA" id="ARBA00023239"/>
    </source>
</evidence>
<comment type="catalytic activity">
    <reaction evidence="1 12">
        <text>4-CDP-2-C-methyl-D-erythritol 2-phosphate = 2-C-methyl-D-erythritol 2,4-cyclic diphosphate + CMP</text>
        <dbReference type="Rhea" id="RHEA:23864"/>
        <dbReference type="ChEBI" id="CHEBI:57919"/>
        <dbReference type="ChEBI" id="CHEBI:58483"/>
        <dbReference type="ChEBI" id="CHEBI:60377"/>
        <dbReference type="EC" id="4.6.1.12"/>
    </reaction>
</comment>
<keyword evidence="7" id="KW-0548">Nucleotidyltransferase</keyword>
<evidence type="ECO:0000256" key="6">
    <source>
        <dbReference type="ARBA" id="ARBA00022679"/>
    </source>
</evidence>
<comment type="cofactor">
    <cofactor evidence="2">
        <name>a divalent metal cation</name>
        <dbReference type="ChEBI" id="CHEBI:60240"/>
    </cofactor>
</comment>
<sequence>SAVEQEISAVQQRIGVTIESVPGGESRPSSVRAGFARLSQRAQELGWDLGQSSVLIQDAARPLTPAEVYQHVLAEIEGGAGAVIPAIAVADTIKDVETHAADEARSGNGNGTGNANGDATTYVRSTLPRAQLRAVQTPQGFSWTVLERALRYADTIDDAAAAALTDEAMLAESLGVAVHVVPGHERALKITTPIDLLTAGALARESSPPAHAGAAADQAVPADHGAVAEELPRTGIGHDIHAFAPTSESRPLWLAGLMWPGQQGLAGHSDGDAVAHAACDALFSAAGIGDLGVHFGTDEPEFAGASGVALLTEAARRVREAGFVIGSISVQFVGNRPKFGPRRDEAQKVLSEAAGVPVALSATTSDGLGFTGRGEGIMATATATVRRTRV</sequence>
<dbReference type="CDD" id="cd00554">
    <property type="entry name" value="MECDP_synthase"/>
    <property type="match status" value="1"/>
</dbReference>
<keyword evidence="11" id="KW-0511">Multifunctional enzyme</keyword>
<evidence type="ECO:0000256" key="9">
    <source>
        <dbReference type="ARBA" id="ARBA00023229"/>
    </source>
</evidence>
<dbReference type="PANTHER" id="PTHR43181:SF1">
    <property type="entry name" value="2-C-METHYL-D-ERYTHRITOL 2,4-CYCLODIPHOSPHATE SYNTHASE, CHLOROPLASTIC"/>
    <property type="match status" value="1"/>
</dbReference>
<evidence type="ECO:0000256" key="11">
    <source>
        <dbReference type="ARBA" id="ARBA00023268"/>
    </source>
</evidence>
<dbReference type="InterPro" id="IPR034683">
    <property type="entry name" value="IspD/TarI"/>
</dbReference>
<dbReference type="GO" id="GO:0008685">
    <property type="term" value="F:2-C-methyl-D-erythritol 2,4-cyclodiphosphate synthase activity"/>
    <property type="evidence" value="ECO:0007669"/>
    <property type="project" value="UniProtKB-EC"/>
</dbReference>
<dbReference type="InterPro" id="IPR036571">
    <property type="entry name" value="MECDP_synthase_sf"/>
</dbReference>
<evidence type="ECO:0000259" key="13">
    <source>
        <dbReference type="Pfam" id="PF02542"/>
    </source>
</evidence>
<dbReference type="GO" id="GO:0070567">
    <property type="term" value="F:cytidylyltransferase activity"/>
    <property type="evidence" value="ECO:0007669"/>
    <property type="project" value="InterPro"/>
</dbReference>
<dbReference type="SUPFAM" id="SSF69765">
    <property type="entry name" value="IpsF-like"/>
    <property type="match status" value="1"/>
</dbReference>
<dbReference type="GO" id="GO:0046872">
    <property type="term" value="F:metal ion binding"/>
    <property type="evidence" value="ECO:0007669"/>
    <property type="project" value="UniProtKB-KW"/>
</dbReference>
<dbReference type="EMBL" id="DXGD01000187">
    <property type="protein sequence ID" value="HIW99519.1"/>
    <property type="molecule type" value="Genomic_DNA"/>
</dbReference>
<dbReference type="PROSITE" id="PS01350">
    <property type="entry name" value="ISPF"/>
    <property type="match status" value="1"/>
</dbReference>
<evidence type="ECO:0000256" key="3">
    <source>
        <dbReference type="ARBA" id="ARBA00004709"/>
    </source>
</evidence>
<dbReference type="InterPro" id="IPR029044">
    <property type="entry name" value="Nucleotide-diphossugar_trans"/>
</dbReference>
<dbReference type="Gene3D" id="3.90.550.10">
    <property type="entry name" value="Spore Coat Polysaccharide Biosynthesis Protein SpsA, Chain A"/>
    <property type="match status" value="1"/>
</dbReference>
<dbReference type="InterPro" id="IPR020555">
    <property type="entry name" value="MECDP_synthase_CS"/>
</dbReference>
<dbReference type="FunFam" id="3.30.1330.50:FF:000003">
    <property type="entry name" value="2-C-methyl-D-erythritol 2,4-cyclodiphosphate synthase"/>
    <property type="match status" value="1"/>
</dbReference>
<organism evidence="14 15">
    <name type="scientific">Candidatus Nesterenkonia stercoripullorum</name>
    <dbReference type="NCBI Taxonomy" id="2838701"/>
    <lineage>
        <taxon>Bacteria</taxon>
        <taxon>Bacillati</taxon>
        <taxon>Actinomycetota</taxon>
        <taxon>Actinomycetes</taxon>
        <taxon>Micrococcales</taxon>
        <taxon>Micrococcaceae</taxon>
        <taxon>Nesterenkonia</taxon>
    </lineage>
</organism>
<evidence type="ECO:0000256" key="12">
    <source>
        <dbReference type="RuleBase" id="RU004395"/>
    </source>
</evidence>
<gene>
    <name evidence="14" type="primary">ispF</name>
    <name evidence="14" type="ORF">H9871_05190</name>
</gene>
<name>A0A9D1URU2_9MICC</name>
<dbReference type="SUPFAM" id="SSF53448">
    <property type="entry name" value="Nucleotide-diphospho-sugar transferases"/>
    <property type="match status" value="1"/>
</dbReference>
<comment type="caution">
    <text evidence="14">The sequence shown here is derived from an EMBL/GenBank/DDBJ whole genome shotgun (WGS) entry which is preliminary data.</text>
</comment>
<dbReference type="EC" id="4.6.1.12" evidence="5 12"/>
<proteinExistence type="inferred from homology"/>
<dbReference type="Pfam" id="PF02542">
    <property type="entry name" value="YgbB"/>
    <property type="match status" value="1"/>
</dbReference>
<dbReference type="HAMAP" id="MF_00107">
    <property type="entry name" value="IspF"/>
    <property type="match status" value="1"/>
</dbReference>
<dbReference type="InterPro" id="IPR003526">
    <property type="entry name" value="MECDP_synthase"/>
</dbReference>
<dbReference type="Gene3D" id="3.30.1330.50">
    <property type="entry name" value="2-C-methyl-D-erythritol 2,4-cyclodiphosphate synthase"/>
    <property type="match status" value="1"/>
</dbReference>
<reference evidence="14" key="1">
    <citation type="journal article" date="2021" name="PeerJ">
        <title>Extensive microbial diversity within the chicken gut microbiome revealed by metagenomics and culture.</title>
        <authorList>
            <person name="Gilroy R."/>
            <person name="Ravi A."/>
            <person name="Getino M."/>
            <person name="Pursley I."/>
            <person name="Horton D.L."/>
            <person name="Alikhan N.F."/>
            <person name="Baker D."/>
            <person name="Gharbi K."/>
            <person name="Hall N."/>
            <person name="Watson M."/>
            <person name="Adriaenssens E.M."/>
            <person name="Foster-Nyarko E."/>
            <person name="Jarju S."/>
            <person name="Secka A."/>
            <person name="Antonio M."/>
            <person name="Oren A."/>
            <person name="Chaudhuri R.R."/>
            <person name="La Ragione R."/>
            <person name="Hildebrand F."/>
            <person name="Pallen M.J."/>
        </authorList>
    </citation>
    <scope>NUCLEOTIDE SEQUENCE</scope>
    <source>
        <strain evidence="14">ChiHejej3B27-3195</strain>
    </source>
</reference>